<protein>
    <recommendedName>
        <fullName evidence="7">ABC transporter domain-containing protein</fullName>
    </recommendedName>
</protein>
<organism evidence="6">
    <name type="scientific">marine sediment metagenome</name>
    <dbReference type="NCBI Taxonomy" id="412755"/>
    <lineage>
        <taxon>unclassified sequences</taxon>
        <taxon>metagenomes</taxon>
        <taxon>ecological metagenomes</taxon>
    </lineage>
</organism>
<dbReference type="GO" id="GO:0015833">
    <property type="term" value="P:peptide transport"/>
    <property type="evidence" value="ECO:0007669"/>
    <property type="project" value="InterPro"/>
</dbReference>
<feature type="non-terminal residue" evidence="6">
    <location>
        <position position="1"/>
    </location>
</feature>
<feature type="domain" description="Oligopeptide/dipeptide ABC transporter C-terminal" evidence="5">
    <location>
        <begin position="113"/>
        <end position="177"/>
    </location>
</feature>
<dbReference type="Gene3D" id="3.40.50.300">
    <property type="entry name" value="P-loop containing nucleotide triphosphate hydrolases"/>
    <property type="match status" value="1"/>
</dbReference>
<name>X0UJB4_9ZZZZ</name>
<dbReference type="EMBL" id="BARS01022934">
    <property type="protein sequence ID" value="GAG05705.1"/>
    <property type="molecule type" value="Genomic_DNA"/>
</dbReference>
<keyword evidence="1" id="KW-0813">Transport</keyword>
<accession>X0UJB4</accession>
<dbReference type="InterPro" id="IPR013563">
    <property type="entry name" value="Oligopep_ABC_C"/>
</dbReference>
<evidence type="ECO:0000259" key="5">
    <source>
        <dbReference type="Pfam" id="PF08352"/>
    </source>
</evidence>
<dbReference type="PANTHER" id="PTHR43067:SF3">
    <property type="entry name" value="MALTOSE ABC TRANSPORTER, ATP-BINDING PROTEIN"/>
    <property type="match status" value="1"/>
</dbReference>
<keyword evidence="2" id="KW-0547">Nucleotide-binding</keyword>
<reference evidence="6" key="1">
    <citation type="journal article" date="2014" name="Front. Microbiol.">
        <title>High frequency of phylogenetically diverse reductive dehalogenase-homologous genes in deep subseafloor sedimentary metagenomes.</title>
        <authorList>
            <person name="Kawai M."/>
            <person name="Futagami T."/>
            <person name="Toyoda A."/>
            <person name="Takaki Y."/>
            <person name="Nishi S."/>
            <person name="Hori S."/>
            <person name="Arai W."/>
            <person name="Tsubouchi T."/>
            <person name="Morono Y."/>
            <person name="Uchiyama I."/>
            <person name="Ito T."/>
            <person name="Fujiyama A."/>
            <person name="Inagaki F."/>
            <person name="Takami H."/>
        </authorList>
    </citation>
    <scope>NUCLEOTIDE SEQUENCE</scope>
    <source>
        <strain evidence="6">Expedition CK06-06</strain>
    </source>
</reference>
<dbReference type="PANTHER" id="PTHR43067">
    <property type="entry name" value="OLIGOPEPTIDE/DIPEPTIDE ABC TRANSPORTER, ATPASE SUBUNIT"/>
    <property type="match status" value="1"/>
</dbReference>
<evidence type="ECO:0000256" key="2">
    <source>
        <dbReference type="ARBA" id="ARBA00022741"/>
    </source>
</evidence>
<sequence>HEDIKKEEAWERVGKLLDLVGVGAERLDRYPHELSGGLKQRSMIAMSLVCNPALVIADEPTTALDVITQAQVLKVIKELRQKLDLSMILVSHDLSVIAETCDKVAIMYAGKIVEFGDIASVFKEPLHPYSEQLIAAFPSVLGEKRELTTIHGFPPDLLNPPPGCRFHPRCQFAEEACESGERNLFEVGKGHYVACRHRLVV</sequence>
<feature type="domain" description="ABC transporter" evidence="4">
    <location>
        <begin position="8"/>
        <end position="62"/>
    </location>
</feature>
<evidence type="ECO:0000259" key="4">
    <source>
        <dbReference type="Pfam" id="PF00005"/>
    </source>
</evidence>
<evidence type="ECO:0000313" key="6">
    <source>
        <dbReference type="EMBL" id="GAG05705.1"/>
    </source>
</evidence>
<gene>
    <name evidence="6" type="ORF">S01H1_36592</name>
</gene>
<evidence type="ECO:0000256" key="3">
    <source>
        <dbReference type="ARBA" id="ARBA00022840"/>
    </source>
</evidence>
<dbReference type="AlphaFoldDB" id="X0UJB4"/>
<dbReference type="NCBIfam" id="TIGR01727">
    <property type="entry name" value="oligo_HPY"/>
    <property type="match status" value="1"/>
</dbReference>
<comment type="caution">
    <text evidence="6">The sequence shown here is derived from an EMBL/GenBank/DDBJ whole genome shotgun (WGS) entry which is preliminary data.</text>
</comment>
<dbReference type="Pfam" id="PF00005">
    <property type="entry name" value="ABC_tran"/>
    <property type="match status" value="1"/>
</dbReference>
<dbReference type="GO" id="GO:0016887">
    <property type="term" value="F:ATP hydrolysis activity"/>
    <property type="evidence" value="ECO:0007669"/>
    <property type="project" value="InterPro"/>
</dbReference>
<dbReference type="InterPro" id="IPR027417">
    <property type="entry name" value="P-loop_NTPase"/>
</dbReference>
<keyword evidence="3" id="KW-0067">ATP-binding</keyword>
<evidence type="ECO:0000256" key="1">
    <source>
        <dbReference type="ARBA" id="ARBA00022448"/>
    </source>
</evidence>
<dbReference type="InterPro" id="IPR003439">
    <property type="entry name" value="ABC_transporter-like_ATP-bd"/>
</dbReference>
<proteinExistence type="predicted"/>
<evidence type="ECO:0008006" key="7">
    <source>
        <dbReference type="Google" id="ProtNLM"/>
    </source>
</evidence>
<dbReference type="GO" id="GO:0005524">
    <property type="term" value="F:ATP binding"/>
    <property type="evidence" value="ECO:0007669"/>
    <property type="project" value="UniProtKB-KW"/>
</dbReference>
<dbReference type="Pfam" id="PF08352">
    <property type="entry name" value="oligo_HPY"/>
    <property type="match status" value="1"/>
</dbReference>
<dbReference type="SUPFAM" id="SSF52540">
    <property type="entry name" value="P-loop containing nucleoside triphosphate hydrolases"/>
    <property type="match status" value="1"/>
</dbReference>